<reference evidence="1" key="1">
    <citation type="journal article" date="2021" name="Microb. Physiol.">
        <title>Proteogenomic Insights into the Physiology of Marine, Sulfate-Reducing, Filamentous Desulfonema limicola and Desulfonema magnum.</title>
        <authorList>
            <person name="Schnaars V."/>
            <person name="Wohlbrand L."/>
            <person name="Scheve S."/>
            <person name="Hinrichs C."/>
            <person name="Reinhardt R."/>
            <person name="Rabus R."/>
        </authorList>
    </citation>
    <scope>NUCLEOTIDE SEQUENCE</scope>
    <source>
        <strain evidence="1">4be13</strain>
    </source>
</reference>
<dbReference type="Gene3D" id="3.10.450.530">
    <property type="entry name" value="Ribonuclease toxin, BrnT, of type II toxin-antitoxin system"/>
    <property type="match status" value="1"/>
</dbReference>
<dbReference type="InterPro" id="IPR007460">
    <property type="entry name" value="BrnT_toxin"/>
</dbReference>
<keyword evidence="2" id="KW-1185">Reference proteome</keyword>
<evidence type="ECO:0000313" key="1">
    <source>
        <dbReference type="EMBL" id="QTA90817.1"/>
    </source>
</evidence>
<dbReference type="RefSeq" id="WP_207678845.1">
    <property type="nucleotide sequence ID" value="NZ_CP061800.1"/>
</dbReference>
<dbReference type="Proteomes" id="UP000663722">
    <property type="component" value="Chromosome"/>
</dbReference>
<name>A0A975BSB4_9BACT</name>
<dbReference type="AlphaFoldDB" id="A0A975BSB4"/>
<dbReference type="EMBL" id="CP061800">
    <property type="protein sequence ID" value="QTA90817.1"/>
    <property type="molecule type" value="Genomic_DNA"/>
</dbReference>
<dbReference type="InterPro" id="IPR038573">
    <property type="entry name" value="BrnT_sf"/>
</dbReference>
<organism evidence="1 2">
    <name type="scientific">Desulfonema magnum</name>
    <dbReference type="NCBI Taxonomy" id="45655"/>
    <lineage>
        <taxon>Bacteria</taxon>
        <taxon>Pseudomonadati</taxon>
        <taxon>Thermodesulfobacteriota</taxon>
        <taxon>Desulfobacteria</taxon>
        <taxon>Desulfobacterales</taxon>
        <taxon>Desulfococcaceae</taxon>
        <taxon>Desulfonema</taxon>
    </lineage>
</organism>
<proteinExistence type="predicted"/>
<dbReference type="Pfam" id="PF04365">
    <property type="entry name" value="BrnT_toxin"/>
    <property type="match status" value="1"/>
</dbReference>
<sequence>MDIWHTLNGFDFVWDEKKARKNLISHNISFEEACEVFFDPFYKLEDASRHGEERRGLIGYSESGRMLYVVSVEKGDEAWRIVSARKAVKKERRQYEEENDFV</sequence>
<dbReference type="KEGG" id="dmm:dnm_068790"/>
<protein>
    <submittedName>
        <fullName evidence="1">Toxin-antitoxin system, toxin component, type II BrnT</fullName>
    </submittedName>
</protein>
<gene>
    <name evidence="1" type="ORF">dnm_068790</name>
</gene>
<accession>A0A975BSB4</accession>
<evidence type="ECO:0000313" key="2">
    <source>
        <dbReference type="Proteomes" id="UP000663722"/>
    </source>
</evidence>